<name>A0A2P2N0V7_RHIMU</name>
<dbReference type="AlphaFoldDB" id="A0A2P2N0V7"/>
<sequence length="29" mass="3376">MDHWLVPTDSVGYLDLTVCWSGNHLKFLQ</sequence>
<proteinExistence type="predicted"/>
<reference evidence="1" key="1">
    <citation type="submission" date="2018-02" db="EMBL/GenBank/DDBJ databases">
        <title>Rhizophora mucronata_Transcriptome.</title>
        <authorList>
            <person name="Meera S.P."/>
            <person name="Sreeshan A."/>
            <person name="Augustine A."/>
        </authorList>
    </citation>
    <scope>NUCLEOTIDE SEQUENCE</scope>
    <source>
        <tissue evidence="1">Leaf</tissue>
    </source>
</reference>
<organism evidence="1">
    <name type="scientific">Rhizophora mucronata</name>
    <name type="common">Asiatic mangrove</name>
    <dbReference type="NCBI Taxonomy" id="61149"/>
    <lineage>
        <taxon>Eukaryota</taxon>
        <taxon>Viridiplantae</taxon>
        <taxon>Streptophyta</taxon>
        <taxon>Embryophyta</taxon>
        <taxon>Tracheophyta</taxon>
        <taxon>Spermatophyta</taxon>
        <taxon>Magnoliopsida</taxon>
        <taxon>eudicotyledons</taxon>
        <taxon>Gunneridae</taxon>
        <taxon>Pentapetalae</taxon>
        <taxon>rosids</taxon>
        <taxon>fabids</taxon>
        <taxon>Malpighiales</taxon>
        <taxon>Rhizophoraceae</taxon>
        <taxon>Rhizophora</taxon>
    </lineage>
</organism>
<dbReference type="EMBL" id="GGEC01055587">
    <property type="protein sequence ID" value="MBX36071.1"/>
    <property type="molecule type" value="Transcribed_RNA"/>
</dbReference>
<accession>A0A2P2N0V7</accession>
<evidence type="ECO:0000313" key="1">
    <source>
        <dbReference type="EMBL" id="MBX36071.1"/>
    </source>
</evidence>
<protein>
    <submittedName>
        <fullName evidence="1">Uncharacterized protein MANES_02G186700</fullName>
    </submittedName>
</protein>